<proteinExistence type="predicted"/>
<dbReference type="EMBL" id="BPLR01011109">
    <property type="protein sequence ID" value="GIY44215.1"/>
    <property type="molecule type" value="Genomic_DNA"/>
</dbReference>
<feature type="chain" id="PRO_5043741610" description="Secreted protein" evidence="1">
    <location>
        <begin position="29"/>
        <end position="98"/>
    </location>
</feature>
<dbReference type="Proteomes" id="UP001054945">
    <property type="component" value="Unassembled WGS sequence"/>
</dbReference>
<evidence type="ECO:0000313" key="2">
    <source>
        <dbReference type="EMBL" id="GIY44215.1"/>
    </source>
</evidence>
<organism evidence="2 3">
    <name type="scientific">Caerostris extrusa</name>
    <name type="common">Bark spider</name>
    <name type="synonym">Caerostris bankana</name>
    <dbReference type="NCBI Taxonomy" id="172846"/>
    <lineage>
        <taxon>Eukaryota</taxon>
        <taxon>Metazoa</taxon>
        <taxon>Ecdysozoa</taxon>
        <taxon>Arthropoda</taxon>
        <taxon>Chelicerata</taxon>
        <taxon>Arachnida</taxon>
        <taxon>Araneae</taxon>
        <taxon>Araneomorphae</taxon>
        <taxon>Entelegynae</taxon>
        <taxon>Araneoidea</taxon>
        <taxon>Araneidae</taxon>
        <taxon>Caerostris</taxon>
    </lineage>
</organism>
<gene>
    <name evidence="2" type="ORF">CEXT_105251</name>
</gene>
<reference evidence="2 3" key="1">
    <citation type="submission" date="2021-06" db="EMBL/GenBank/DDBJ databases">
        <title>Caerostris extrusa draft genome.</title>
        <authorList>
            <person name="Kono N."/>
            <person name="Arakawa K."/>
        </authorList>
    </citation>
    <scope>NUCLEOTIDE SEQUENCE [LARGE SCALE GENOMIC DNA]</scope>
</reference>
<evidence type="ECO:0000256" key="1">
    <source>
        <dbReference type="SAM" id="SignalP"/>
    </source>
</evidence>
<keyword evidence="1" id="KW-0732">Signal</keyword>
<accession>A0AAV4TDQ3</accession>
<evidence type="ECO:0000313" key="3">
    <source>
        <dbReference type="Proteomes" id="UP001054945"/>
    </source>
</evidence>
<evidence type="ECO:0008006" key="4">
    <source>
        <dbReference type="Google" id="ProtNLM"/>
    </source>
</evidence>
<comment type="caution">
    <text evidence="2">The sequence shown here is derived from an EMBL/GenBank/DDBJ whole genome shotgun (WGS) entry which is preliminary data.</text>
</comment>
<protein>
    <recommendedName>
        <fullName evidence="4">Secreted protein</fullName>
    </recommendedName>
</protein>
<name>A0AAV4TDQ3_CAEEX</name>
<sequence>MISRNIFMLSAAMAILCILKRMSNVVKSVCNFGPTISLSLRKTPVEGLPYPPNTMRNLSPFLLGAGQCGRSTNYLEHLSHFQELLQRPSFKYSSILLH</sequence>
<dbReference type="AlphaFoldDB" id="A0AAV4TDQ3"/>
<keyword evidence="3" id="KW-1185">Reference proteome</keyword>
<feature type="signal peptide" evidence="1">
    <location>
        <begin position="1"/>
        <end position="28"/>
    </location>
</feature>